<dbReference type="Gene3D" id="3.40.1810.10">
    <property type="entry name" value="Transcription factor, MADS-box"/>
    <property type="match status" value="1"/>
</dbReference>
<dbReference type="PROSITE" id="PS50066">
    <property type="entry name" value="MADS_BOX_2"/>
    <property type="match status" value="1"/>
</dbReference>
<name>Q8L6I8_9MONI</name>
<dbReference type="Pfam" id="PF01486">
    <property type="entry name" value="K-box"/>
    <property type="match status" value="1"/>
</dbReference>
<evidence type="ECO:0000256" key="4">
    <source>
        <dbReference type="ARBA" id="ARBA00023163"/>
    </source>
</evidence>
<feature type="domain" description="MADS-box" evidence="6">
    <location>
        <begin position="1"/>
        <end position="37"/>
    </location>
</feature>
<evidence type="ECO:0000256" key="1">
    <source>
        <dbReference type="ARBA" id="ARBA00004123"/>
    </source>
</evidence>
<evidence type="ECO:0000313" key="8">
    <source>
        <dbReference type="EMBL" id="CAC82189.1"/>
    </source>
</evidence>
<evidence type="ECO:0000259" key="6">
    <source>
        <dbReference type="PROSITE" id="PS50066"/>
    </source>
</evidence>
<feature type="non-terminal residue" evidence="8">
    <location>
        <position position="1"/>
    </location>
</feature>
<dbReference type="SMART" id="SM00432">
    <property type="entry name" value="MADS"/>
    <property type="match status" value="1"/>
</dbReference>
<protein>
    <submittedName>
        <fullName evidence="8">Putative MADS-domain transcription factor</fullName>
    </submittedName>
</protein>
<gene>
    <name evidence="8" type="primary">m5</name>
</gene>
<sequence length="217" mass="24384">RSGLLKKAYELSVLCDAEVALIIFSGTGKLFEFASSSMKKILERYRKYGGGLHDNSIATRDAEYWRNEVMRMKEHIACLEESQRHLLGENLVSLSVKNLQKLEHQLEIGANRIRTRKTQILLEQIQELQKKEHFLHGENNILKTKLEQLSTRQVPSLGTLIYTSTVTTTSTTSAGAGVEDNAGGHDSMNAMQKMTLHSNFQPATSAQNTLQLGYYPD</sequence>
<dbReference type="GO" id="GO:0005634">
    <property type="term" value="C:nucleus"/>
    <property type="evidence" value="ECO:0007669"/>
    <property type="project" value="UniProtKB-SubCell"/>
</dbReference>
<accession>Q8L6I8</accession>
<dbReference type="GO" id="GO:0003700">
    <property type="term" value="F:DNA-binding transcription factor activity"/>
    <property type="evidence" value="ECO:0007669"/>
    <property type="project" value="InterPro"/>
</dbReference>
<keyword evidence="3" id="KW-0238">DNA-binding</keyword>
<dbReference type="InterPro" id="IPR036879">
    <property type="entry name" value="TF_MADSbox_sf"/>
</dbReference>
<dbReference type="AlphaFoldDB" id="Q8L6I8"/>
<dbReference type="GO" id="GO:0003677">
    <property type="term" value="F:DNA binding"/>
    <property type="evidence" value="ECO:0007669"/>
    <property type="project" value="UniProtKB-KW"/>
</dbReference>
<keyword evidence="5" id="KW-0539">Nucleus</keyword>
<dbReference type="SUPFAM" id="SSF55455">
    <property type="entry name" value="SRF-like"/>
    <property type="match status" value="1"/>
</dbReference>
<dbReference type="InterPro" id="IPR050142">
    <property type="entry name" value="MADS-box/MEF2_TF"/>
</dbReference>
<dbReference type="GO" id="GO:0046983">
    <property type="term" value="F:protein dimerization activity"/>
    <property type="evidence" value="ECO:0007669"/>
    <property type="project" value="InterPro"/>
</dbReference>
<evidence type="ECO:0000256" key="2">
    <source>
        <dbReference type="ARBA" id="ARBA00023015"/>
    </source>
</evidence>
<evidence type="ECO:0000259" key="7">
    <source>
        <dbReference type="PROSITE" id="PS51297"/>
    </source>
</evidence>
<evidence type="ECO:0000256" key="5">
    <source>
        <dbReference type="ARBA" id="ARBA00023242"/>
    </source>
</evidence>
<evidence type="ECO:0000256" key="3">
    <source>
        <dbReference type="ARBA" id="ARBA00023125"/>
    </source>
</evidence>
<dbReference type="EMBL" id="AJ278825">
    <property type="protein sequence ID" value="CAC82189.1"/>
    <property type="molecule type" value="mRNA"/>
</dbReference>
<keyword evidence="2" id="KW-0805">Transcription regulation</keyword>
<comment type="subcellular location">
    <subcellularLocation>
        <location evidence="1">Nucleus</location>
    </subcellularLocation>
</comment>
<feature type="domain" description="K-box" evidence="7">
    <location>
        <begin position="62"/>
        <end position="152"/>
    </location>
</feature>
<dbReference type="InterPro" id="IPR002100">
    <property type="entry name" value="TF_MADSbox"/>
</dbReference>
<dbReference type="PANTHER" id="PTHR48019">
    <property type="entry name" value="SERUM RESPONSE FACTOR HOMOLOG"/>
    <property type="match status" value="1"/>
</dbReference>
<dbReference type="PROSITE" id="PS51297">
    <property type="entry name" value="K_BOX"/>
    <property type="match status" value="1"/>
</dbReference>
<proteinExistence type="evidence at transcript level"/>
<dbReference type="InterPro" id="IPR002487">
    <property type="entry name" value="TF_Kbox"/>
</dbReference>
<dbReference type="Pfam" id="PF00319">
    <property type="entry name" value="SRF-TF"/>
    <property type="match status" value="1"/>
</dbReference>
<organism evidence="8">
    <name type="scientific">Ophioglossum pedunculosum</name>
    <dbReference type="NCBI Taxonomy" id="60874"/>
    <lineage>
        <taxon>Eukaryota</taxon>
        <taxon>Viridiplantae</taxon>
        <taxon>Streptophyta</taxon>
        <taxon>Embryophyta</taxon>
        <taxon>Tracheophyta</taxon>
        <taxon>Polypodiopsida</taxon>
        <taxon>Ophioglossidae</taxon>
        <taxon>Ophioglossales</taxon>
        <taxon>Ophioglossaceae</taxon>
        <taxon>Ophioglossoideae</taxon>
        <taxon>Ophioglossum</taxon>
    </lineage>
</organism>
<reference evidence="8" key="1">
    <citation type="submission" date="2000-08" db="EMBL/GenBank/DDBJ databases">
        <title>Characterization of MADS-box genes in the eusporangiate fern Ophioglossum pedunculosum.</title>
        <authorList>
            <person name="Muenster T."/>
            <person name="Faigl W."/>
            <person name="Saedler H."/>
            <person name="Theissen G."/>
        </authorList>
    </citation>
    <scope>NUCLEOTIDE SEQUENCE</scope>
</reference>
<keyword evidence="4" id="KW-0804">Transcription</keyword>